<dbReference type="Pfam" id="PF01370">
    <property type="entry name" value="Epimerase"/>
    <property type="match status" value="1"/>
</dbReference>
<proteinExistence type="predicted"/>
<gene>
    <name evidence="2" type="ORF">PMEA_00026185</name>
</gene>
<accession>A0AAU9VX86</accession>
<comment type="caution">
    <text evidence="2">The sequence shown here is derived from an EMBL/GenBank/DDBJ whole genome shotgun (WGS) entry which is preliminary data.</text>
</comment>
<sequence>MVQGKKIIVTGGGGYFGHKLGNELKKMGAVVVLCNISWPLDDVGIHIYVLGDITSKEDVRKIFISHQIDVVFIVHHMESLEESEL</sequence>
<dbReference type="SUPFAM" id="SSF51735">
    <property type="entry name" value="NAD(P)-binding Rossmann-fold domains"/>
    <property type="match status" value="1"/>
</dbReference>
<dbReference type="InterPro" id="IPR001509">
    <property type="entry name" value="Epimerase_deHydtase"/>
</dbReference>
<protein>
    <recommendedName>
        <fullName evidence="1">NAD-dependent epimerase/dehydratase domain-containing protein</fullName>
    </recommendedName>
</protein>
<organism evidence="2 3">
    <name type="scientific">Pocillopora meandrina</name>
    <dbReference type="NCBI Taxonomy" id="46732"/>
    <lineage>
        <taxon>Eukaryota</taxon>
        <taxon>Metazoa</taxon>
        <taxon>Cnidaria</taxon>
        <taxon>Anthozoa</taxon>
        <taxon>Hexacorallia</taxon>
        <taxon>Scleractinia</taxon>
        <taxon>Astrocoeniina</taxon>
        <taxon>Pocilloporidae</taxon>
        <taxon>Pocillopora</taxon>
    </lineage>
</organism>
<name>A0AAU9VX86_9CNID</name>
<dbReference type="Proteomes" id="UP001159428">
    <property type="component" value="Unassembled WGS sequence"/>
</dbReference>
<evidence type="ECO:0000313" key="3">
    <source>
        <dbReference type="Proteomes" id="UP001159428"/>
    </source>
</evidence>
<dbReference type="EMBL" id="CALNXJ010000005">
    <property type="protein sequence ID" value="CAH3039531.1"/>
    <property type="molecule type" value="Genomic_DNA"/>
</dbReference>
<evidence type="ECO:0000313" key="2">
    <source>
        <dbReference type="EMBL" id="CAH3039531.1"/>
    </source>
</evidence>
<dbReference type="Gene3D" id="3.40.50.720">
    <property type="entry name" value="NAD(P)-binding Rossmann-like Domain"/>
    <property type="match status" value="1"/>
</dbReference>
<dbReference type="InterPro" id="IPR036291">
    <property type="entry name" value="NAD(P)-bd_dom_sf"/>
</dbReference>
<keyword evidence="3" id="KW-1185">Reference proteome</keyword>
<feature type="domain" description="NAD-dependent epimerase/dehydratase" evidence="1">
    <location>
        <begin position="7"/>
        <end position="74"/>
    </location>
</feature>
<evidence type="ECO:0000259" key="1">
    <source>
        <dbReference type="Pfam" id="PF01370"/>
    </source>
</evidence>
<dbReference type="AlphaFoldDB" id="A0AAU9VX86"/>
<reference evidence="2 3" key="1">
    <citation type="submission" date="2022-05" db="EMBL/GenBank/DDBJ databases">
        <authorList>
            <consortium name="Genoscope - CEA"/>
            <person name="William W."/>
        </authorList>
    </citation>
    <scope>NUCLEOTIDE SEQUENCE [LARGE SCALE GENOMIC DNA]</scope>
</reference>